<keyword evidence="8" id="KW-0460">Magnesium</keyword>
<dbReference type="PANTHER" id="PTHR43504:SF1">
    <property type="entry name" value="ISOCITRATE DEHYDROGENASE [NADP]"/>
    <property type="match status" value="1"/>
</dbReference>
<evidence type="ECO:0000256" key="4">
    <source>
        <dbReference type="ARBA" id="ARBA00019562"/>
    </source>
</evidence>
<evidence type="ECO:0000256" key="11">
    <source>
        <dbReference type="ARBA" id="ARBA00023211"/>
    </source>
</evidence>
<evidence type="ECO:0000256" key="5">
    <source>
        <dbReference type="ARBA" id="ARBA00022435"/>
    </source>
</evidence>
<name>A0ABT9FT31_9BACL</name>
<reference evidence="16 17" key="1">
    <citation type="submission" date="2022-10" db="EMBL/GenBank/DDBJ databases">
        <title>Paenibacillus description and whole genome data of maize root bacterial community.</title>
        <authorList>
            <person name="Marton D."/>
            <person name="Farkas M."/>
            <person name="Cserhati M."/>
        </authorList>
    </citation>
    <scope>NUCLEOTIDE SEQUENCE [LARGE SCALE GENOMIC DNA]</scope>
    <source>
        <strain evidence="16 17">P96</strain>
    </source>
</reference>
<evidence type="ECO:0000256" key="10">
    <source>
        <dbReference type="ARBA" id="ARBA00023002"/>
    </source>
</evidence>
<evidence type="ECO:0000256" key="12">
    <source>
        <dbReference type="ARBA" id="ARBA00023554"/>
    </source>
</evidence>
<keyword evidence="7 14" id="KW-0479">Metal-binding</keyword>
<evidence type="ECO:0000313" key="17">
    <source>
        <dbReference type="Proteomes" id="UP001241848"/>
    </source>
</evidence>
<keyword evidence="5 14" id="KW-0329">Glyoxylate bypass</keyword>
<dbReference type="PANTHER" id="PTHR43504">
    <property type="entry name" value="ISOCITRATE DEHYDROGENASE [NADP]"/>
    <property type="match status" value="1"/>
</dbReference>
<comment type="caution">
    <text evidence="16">The sequence shown here is derived from an EMBL/GenBank/DDBJ whole genome shotgun (WGS) entry which is preliminary data.</text>
</comment>
<evidence type="ECO:0000259" key="15">
    <source>
        <dbReference type="SMART" id="SM01329"/>
    </source>
</evidence>
<comment type="catalytic activity">
    <reaction evidence="12">
        <text>D-threo-isocitrate + NADP(+) = 2-oxoglutarate + CO2 + NADPH</text>
        <dbReference type="Rhea" id="RHEA:19629"/>
        <dbReference type="ChEBI" id="CHEBI:15562"/>
        <dbReference type="ChEBI" id="CHEBI:16526"/>
        <dbReference type="ChEBI" id="CHEBI:16810"/>
        <dbReference type="ChEBI" id="CHEBI:57783"/>
        <dbReference type="ChEBI" id="CHEBI:58349"/>
        <dbReference type="EC" id="1.1.1.42"/>
    </reaction>
</comment>
<dbReference type="EC" id="1.1.1.42" evidence="3 14"/>
<dbReference type="SUPFAM" id="SSF53659">
    <property type="entry name" value="Isocitrate/Isopropylmalate dehydrogenase-like"/>
    <property type="match status" value="1"/>
</dbReference>
<comment type="similarity">
    <text evidence="1">Belongs to the isocitrate and isopropylmalate dehydrogenases family.</text>
</comment>
<comment type="cofactor">
    <cofactor evidence="14">
        <name>Mg(2+)</name>
        <dbReference type="ChEBI" id="CHEBI:18420"/>
    </cofactor>
    <cofactor evidence="14">
        <name>Mn(2+)</name>
        <dbReference type="ChEBI" id="CHEBI:29035"/>
    </cofactor>
</comment>
<comment type="function">
    <text evidence="13">Catalyzes the oxidative decarboxylation of isocitrate to 2-oxoglutarate and carbon dioxide with the concomitant reduction of NADP(+).</text>
</comment>
<evidence type="ECO:0000256" key="6">
    <source>
        <dbReference type="ARBA" id="ARBA00022532"/>
    </source>
</evidence>
<comment type="subunit">
    <text evidence="2">Homodimer.</text>
</comment>
<dbReference type="InterPro" id="IPR019818">
    <property type="entry name" value="IsoCit/isopropylmalate_DH_CS"/>
</dbReference>
<dbReference type="RefSeq" id="WP_305755445.1">
    <property type="nucleotide sequence ID" value="NZ_JAPCKK010000016.1"/>
</dbReference>
<keyword evidence="10" id="KW-0560">Oxidoreductase</keyword>
<dbReference type="NCBIfam" id="NF005425">
    <property type="entry name" value="PRK07006.1"/>
    <property type="match status" value="1"/>
</dbReference>
<dbReference type="PROSITE" id="PS00470">
    <property type="entry name" value="IDH_IMDH"/>
    <property type="match status" value="1"/>
</dbReference>
<feature type="domain" description="Isopropylmalate dehydrogenase-like" evidence="15">
    <location>
        <begin position="29"/>
        <end position="426"/>
    </location>
</feature>
<keyword evidence="9 14" id="KW-0521">NADP</keyword>
<evidence type="ECO:0000256" key="9">
    <source>
        <dbReference type="ARBA" id="ARBA00022857"/>
    </source>
</evidence>
<dbReference type="EMBL" id="JAPCKK010000016">
    <property type="protein sequence ID" value="MDP4097875.1"/>
    <property type="molecule type" value="Genomic_DNA"/>
</dbReference>
<evidence type="ECO:0000256" key="13">
    <source>
        <dbReference type="ARBA" id="ARBA00046127"/>
    </source>
</evidence>
<dbReference type="Pfam" id="PF00180">
    <property type="entry name" value="Iso_dh"/>
    <property type="match status" value="1"/>
</dbReference>
<organism evidence="16 17">
    <name type="scientific">Paenibacillus zeirhizosphaerae</name>
    <dbReference type="NCBI Taxonomy" id="2987519"/>
    <lineage>
        <taxon>Bacteria</taxon>
        <taxon>Bacillati</taxon>
        <taxon>Bacillota</taxon>
        <taxon>Bacilli</taxon>
        <taxon>Bacillales</taxon>
        <taxon>Paenibacillaceae</taxon>
        <taxon>Paenibacillus</taxon>
    </lineage>
</organism>
<dbReference type="Gene3D" id="3.40.718.10">
    <property type="entry name" value="Isopropylmalate Dehydrogenase"/>
    <property type="match status" value="1"/>
</dbReference>
<dbReference type="NCBIfam" id="TIGR00183">
    <property type="entry name" value="prok_nadp_idh"/>
    <property type="match status" value="1"/>
</dbReference>
<evidence type="ECO:0000256" key="8">
    <source>
        <dbReference type="ARBA" id="ARBA00022842"/>
    </source>
</evidence>
<keyword evidence="6 14" id="KW-0816">Tricarboxylic acid cycle</keyword>
<keyword evidence="11 14" id="KW-0464">Manganese</keyword>
<evidence type="ECO:0000256" key="1">
    <source>
        <dbReference type="ARBA" id="ARBA00007769"/>
    </source>
</evidence>
<sequence length="430" mass="47383">MKLEKFDLPTEGEKITIDNGKLQVPNNPVIPFIEGDGTGRDIWKASKRVLDAAVEKAYGGSKKIAWYEVFAGEKAFNTYEEWLPNDTLEAIREYIVAIKGPLTTPIGGGIRSLNVALRQELDLYVCLRPVRYFDGVPSPVKRPDLVDMVIFRENTEDIYAGIEYQEGSEEVKKVIQFLQEQMGANKIRFPETSGIGIKPVSSEGSKRLVRAAVEYAIKHNRKSVTLVHKGNIMKFTEGAFKNWGYEVAEQEFGDKVFTWAQYDIIKEKDGTDAANAAQKAAEDAGKIIIKDAIADIALQQVLTRPAEFDVIATLNLNGDYLSDALAAQVGGIGIAPGANINYVTGHAIFEATHGTAPKYADQDVVNPGSVILSGVMMLEHLGWQEAADLIYKGMETSINNKTVTYDFARLMEGATQVKCSEFADQIISNM</sequence>
<dbReference type="SMART" id="SM01329">
    <property type="entry name" value="Iso_dh"/>
    <property type="match status" value="1"/>
</dbReference>
<gene>
    <name evidence="16" type="primary">icd</name>
    <name evidence="16" type="ORF">OIN60_13955</name>
</gene>
<evidence type="ECO:0000256" key="2">
    <source>
        <dbReference type="ARBA" id="ARBA00011738"/>
    </source>
</evidence>
<evidence type="ECO:0000256" key="7">
    <source>
        <dbReference type="ARBA" id="ARBA00022723"/>
    </source>
</evidence>
<proteinExistence type="inferred from homology"/>
<keyword evidence="17" id="KW-1185">Reference proteome</keyword>
<evidence type="ECO:0000256" key="14">
    <source>
        <dbReference type="RuleBase" id="RU004446"/>
    </source>
</evidence>
<evidence type="ECO:0000256" key="3">
    <source>
        <dbReference type="ARBA" id="ARBA00013013"/>
    </source>
</evidence>
<dbReference type="InterPro" id="IPR024084">
    <property type="entry name" value="IsoPropMal-DH-like_dom"/>
</dbReference>
<accession>A0ABT9FT31</accession>
<protein>
    <recommendedName>
        <fullName evidence="4 14">Isocitrate dehydrogenase [NADP]</fullName>
        <ecNumber evidence="3 14">1.1.1.42</ecNumber>
    </recommendedName>
</protein>
<dbReference type="Proteomes" id="UP001241848">
    <property type="component" value="Unassembled WGS sequence"/>
</dbReference>
<evidence type="ECO:0000313" key="16">
    <source>
        <dbReference type="EMBL" id="MDP4097875.1"/>
    </source>
</evidence>
<dbReference type="InterPro" id="IPR004439">
    <property type="entry name" value="Isocitrate_DH_NADP_dimer_prok"/>
</dbReference>